<name>A0A0E9S2X4_ANGAN</name>
<reference evidence="1" key="1">
    <citation type="submission" date="2014-11" db="EMBL/GenBank/DDBJ databases">
        <authorList>
            <person name="Amaro Gonzalez C."/>
        </authorList>
    </citation>
    <scope>NUCLEOTIDE SEQUENCE</scope>
</reference>
<dbReference type="EMBL" id="GBXM01073015">
    <property type="protein sequence ID" value="JAH35562.1"/>
    <property type="molecule type" value="Transcribed_RNA"/>
</dbReference>
<evidence type="ECO:0000313" key="1">
    <source>
        <dbReference type="EMBL" id="JAH35562.1"/>
    </source>
</evidence>
<sequence length="26" mass="2944">MDCYMHKSLTVCVYVCVCAGVCEHSY</sequence>
<organism evidence="1">
    <name type="scientific">Anguilla anguilla</name>
    <name type="common">European freshwater eel</name>
    <name type="synonym">Muraena anguilla</name>
    <dbReference type="NCBI Taxonomy" id="7936"/>
    <lineage>
        <taxon>Eukaryota</taxon>
        <taxon>Metazoa</taxon>
        <taxon>Chordata</taxon>
        <taxon>Craniata</taxon>
        <taxon>Vertebrata</taxon>
        <taxon>Euteleostomi</taxon>
        <taxon>Actinopterygii</taxon>
        <taxon>Neopterygii</taxon>
        <taxon>Teleostei</taxon>
        <taxon>Anguilliformes</taxon>
        <taxon>Anguillidae</taxon>
        <taxon>Anguilla</taxon>
    </lineage>
</organism>
<reference evidence="1" key="2">
    <citation type="journal article" date="2015" name="Fish Shellfish Immunol.">
        <title>Early steps in the European eel (Anguilla anguilla)-Vibrio vulnificus interaction in the gills: Role of the RtxA13 toxin.</title>
        <authorList>
            <person name="Callol A."/>
            <person name="Pajuelo D."/>
            <person name="Ebbesson L."/>
            <person name="Teles M."/>
            <person name="MacKenzie S."/>
            <person name="Amaro C."/>
        </authorList>
    </citation>
    <scope>NUCLEOTIDE SEQUENCE</scope>
</reference>
<protein>
    <submittedName>
        <fullName evidence="1">Uncharacterized protein</fullName>
    </submittedName>
</protein>
<dbReference type="AlphaFoldDB" id="A0A0E9S2X4"/>
<proteinExistence type="predicted"/>
<accession>A0A0E9S2X4</accession>